<feature type="transmembrane region" description="Helical" evidence="2">
    <location>
        <begin position="156"/>
        <end position="180"/>
    </location>
</feature>
<accession>A0A7Z0D724</accession>
<dbReference type="InterPro" id="IPR003675">
    <property type="entry name" value="Rce1/LyrA-like_dom"/>
</dbReference>
<keyword evidence="2" id="KW-0812">Transmembrane</keyword>
<dbReference type="RefSeq" id="WP_179444060.1">
    <property type="nucleotide sequence ID" value="NZ_JACBZS010000001.1"/>
</dbReference>
<dbReference type="GO" id="GO:0004175">
    <property type="term" value="F:endopeptidase activity"/>
    <property type="evidence" value="ECO:0007669"/>
    <property type="project" value="UniProtKB-ARBA"/>
</dbReference>
<feature type="domain" description="CAAX prenyl protease 2/Lysostaphin resistance protein A-like" evidence="3">
    <location>
        <begin position="237"/>
        <end position="331"/>
    </location>
</feature>
<comment type="caution">
    <text evidence="4">The sequence shown here is derived from an EMBL/GenBank/DDBJ whole genome shotgun (WGS) entry which is preliminary data.</text>
</comment>
<feature type="transmembrane region" description="Helical" evidence="2">
    <location>
        <begin position="321"/>
        <end position="338"/>
    </location>
</feature>
<protein>
    <submittedName>
        <fullName evidence="4">Membrane protease YdiL (CAAX protease family)</fullName>
    </submittedName>
</protein>
<evidence type="ECO:0000313" key="4">
    <source>
        <dbReference type="EMBL" id="NYI70067.1"/>
    </source>
</evidence>
<feature type="transmembrane region" description="Helical" evidence="2">
    <location>
        <begin position="295"/>
        <end position="314"/>
    </location>
</feature>
<feature type="transmembrane region" description="Helical" evidence="2">
    <location>
        <begin position="358"/>
        <end position="376"/>
    </location>
</feature>
<keyword evidence="4" id="KW-0645">Protease</keyword>
<dbReference type="AlphaFoldDB" id="A0A7Z0D724"/>
<keyword evidence="5" id="KW-1185">Reference proteome</keyword>
<dbReference type="EMBL" id="JACBZS010000001">
    <property type="protein sequence ID" value="NYI70067.1"/>
    <property type="molecule type" value="Genomic_DNA"/>
</dbReference>
<feature type="transmembrane region" description="Helical" evidence="2">
    <location>
        <begin position="234"/>
        <end position="251"/>
    </location>
</feature>
<feature type="transmembrane region" description="Helical" evidence="2">
    <location>
        <begin position="112"/>
        <end position="136"/>
    </location>
</feature>
<feature type="compositionally biased region" description="Pro residues" evidence="1">
    <location>
        <begin position="1"/>
        <end position="13"/>
    </location>
</feature>
<sequence>MTAPPPGDRPPGAVPGDAAAPPDGFPPPAAGFAVPPGGFPPAPGPGGFPPAAVPPGAHHPGAQPGPPVAYPPGAPHHPVPMAHPGRPPMLPVEPRNYYRFYRTPALRWWRPLVGIVFFVGLGFVASLVFGAIGFGVDIATGRTDFDALSPAELEVTPATFVANNLGLAALIGIAILAQLIFFGQRPGWLASVDGKLRWGWLARCFGAALVGYLLMYVVLGLLEPFPPFGNDPDFGLYLAFTLLTTPLQAAGEEYAFRGFLPRAIASWIPHRWVGMILAWVLCSMVFMTLHGAGDVWLNVYYFCFGMIMSIATWLTGGLGVAIALHVVNNLVSLIVAFYAGEGGSLFERGAGTVNPVELVPNVVVLVVLSVVLVWWASRRGLRRESAPAAVAGRG</sequence>
<dbReference type="Pfam" id="PF02517">
    <property type="entry name" value="Rce1-like"/>
    <property type="match status" value="1"/>
</dbReference>
<dbReference type="GO" id="GO:0080120">
    <property type="term" value="P:CAAX-box protein maturation"/>
    <property type="evidence" value="ECO:0007669"/>
    <property type="project" value="UniProtKB-ARBA"/>
</dbReference>
<feature type="region of interest" description="Disordered" evidence="1">
    <location>
        <begin position="1"/>
        <end position="82"/>
    </location>
</feature>
<evidence type="ECO:0000259" key="3">
    <source>
        <dbReference type="Pfam" id="PF02517"/>
    </source>
</evidence>
<keyword evidence="4" id="KW-0378">Hydrolase</keyword>
<reference evidence="4 5" key="1">
    <citation type="submission" date="2020-07" db="EMBL/GenBank/DDBJ databases">
        <title>Sequencing the genomes of 1000 actinobacteria strains.</title>
        <authorList>
            <person name="Klenk H.-P."/>
        </authorList>
    </citation>
    <scope>NUCLEOTIDE SEQUENCE [LARGE SCALE GENOMIC DNA]</scope>
    <source>
        <strain evidence="4 5">DSM 103164</strain>
    </source>
</reference>
<proteinExistence type="predicted"/>
<feature type="transmembrane region" description="Helical" evidence="2">
    <location>
        <begin position="272"/>
        <end position="289"/>
    </location>
</feature>
<organism evidence="4 5">
    <name type="scientific">Naumannella cuiyingiana</name>
    <dbReference type="NCBI Taxonomy" id="1347891"/>
    <lineage>
        <taxon>Bacteria</taxon>
        <taxon>Bacillati</taxon>
        <taxon>Actinomycetota</taxon>
        <taxon>Actinomycetes</taxon>
        <taxon>Propionibacteriales</taxon>
        <taxon>Propionibacteriaceae</taxon>
        <taxon>Naumannella</taxon>
    </lineage>
</organism>
<evidence type="ECO:0000256" key="1">
    <source>
        <dbReference type="SAM" id="MobiDB-lite"/>
    </source>
</evidence>
<feature type="transmembrane region" description="Helical" evidence="2">
    <location>
        <begin position="200"/>
        <end position="222"/>
    </location>
</feature>
<keyword evidence="2" id="KW-0472">Membrane</keyword>
<dbReference type="Proteomes" id="UP000527616">
    <property type="component" value="Unassembled WGS sequence"/>
</dbReference>
<evidence type="ECO:0000256" key="2">
    <source>
        <dbReference type="SAM" id="Phobius"/>
    </source>
</evidence>
<keyword evidence="2" id="KW-1133">Transmembrane helix</keyword>
<feature type="compositionally biased region" description="Pro residues" evidence="1">
    <location>
        <begin position="37"/>
        <end position="53"/>
    </location>
</feature>
<feature type="compositionally biased region" description="Pro residues" evidence="1">
    <location>
        <begin position="63"/>
        <end position="78"/>
    </location>
</feature>
<evidence type="ECO:0000313" key="5">
    <source>
        <dbReference type="Proteomes" id="UP000527616"/>
    </source>
</evidence>
<gene>
    <name evidence="4" type="ORF">GGQ54_000627</name>
</gene>
<dbReference type="GO" id="GO:0006508">
    <property type="term" value="P:proteolysis"/>
    <property type="evidence" value="ECO:0007669"/>
    <property type="project" value="UniProtKB-KW"/>
</dbReference>
<name>A0A7Z0D724_9ACTN</name>